<dbReference type="STRING" id="205917.A0A4Y9YXV1"/>
<evidence type="ECO:0000313" key="1">
    <source>
        <dbReference type="EMBL" id="TFY67436.1"/>
    </source>
</evidence>
<dbReference type="Proteomes" id="UP000298327">
    <property type="component" value="Unassembled WGS sequence"/>
</dbReference>
<reference evidence="1 2" key="1">
    <citation type="submission" date="2019-02" db="EMBL/GenBank/DDBJ databases">
        <title>Genome sequencing of the rare red list fungi Dentipellis fragilis.</title>
        <authorList>
            <person name="Buettner E."/>
            <person name="Kellner H."/>
        </authorList>
    </citation>
    <scope>NUCLEOTIDE SEQUENCE [LARGE SCALE GENOMIC DNA]</scope>
    <source>
        <strain evidence="1 2">DSM 105465</strain>
    </source>
</reference>
<dbReference type="EMBL" id="SEOQ01000190">
    <property type="protein sequence ID" value="TFY67436.1"/>
    <property type="molecule type" value="Genomic_DNA"/>
</dbReference>
<keyword evidence="2" id="KW-1185">Reference proteome</keyword>
<gene>
    <name evidence="1" type="ORF">EVG20_g3949</name>
</gene>
<name>A0A4Y9YXV1_9AGAM</name>
<proteinExistence type="predicted"/>
<protein>
    <recommendedName>
        <fullName evidence="3">Protein kinase domain-containing protein</fullName>
    </recommendedName>
</protein>
<dbReference type="InterPro" id="IPR011009">
    <property type="entry name" value="Kinase-like_dom_sf"/>
</dbReference>
<dbReference type="AlphaFoldDB" id="A0A4Y9YXV1"/>
<accession>A0A4Y9YXV1</accession>
<comment type="caution">
    <text evidence="1">The sequence shown here is derived from an EMBL/GenBank/DDBJ whole genome shotgun (WGS) entry which is preliminary data.</text>
</comment>
<dbReference type="OrthoDB" id="3182995at2759"/>
<dbReference type="SUPFAM" id="SSF56112">
    <property type="entry name" value="Protein kinase-like (PK-like)"/>
    <property type="match status" value="1"/>
</dbReference>
<evidence type="ECO:0008006" key="3">
    <source>
        <dbReference type="Google" id="ProtNLM"/>
    </source>
</evidence>
<organism evidence="1 2">
    <name type="scientific">Dentipellis fragilis</name>
    <dbReference type="NCBI Taxonomy" id="205917"/>
    <lineage>
        <taxon>Eukaryota</taxon>
        <taxon>Fungi</taxon>
        <taxon>Dikarya</taxon>
        <taxon>Basidiomycota</taxon>
        <taxon>Agaricomycotina</taxon>
        <taxon>Agaricomycetes</taxon>
        <taxon>Russulales</taxon>
        <taxon>Hericiaceae</taxon>
        <taxon>Dentipellis</taxon>
    </lineage>
</organism>
<evidence type="ECO:0000313" key="2">
    <source>
        <dbReference type="Proteomes" id="UP000298327"/>
    </source>
</evidence>
<sequence length="260" mass="29620">MHSASIEADPTRDVPHNCTLDLIFNQGRSYTLTSFSYDPIDVAVNIIRPLYGICTTARRHYHDHPIPDNPSRRVYEASVVFYGRTNPWASRVCVKYAAGEKAVADLLREAKMYCYELRHVAGVAVPKFYSFFTGTDESRRPIACMITELCRGDGVILDPKEFKCVFRLYHTDCDAHWRRVSSRRVMLAVCQIHQAGVVHNGLYDYHHFVMQGARVCVVDFSRATTHSCGNCIPSLANSIYDVPSWCSELYHAEQRFGRQA</sequence>